<feature type="compositionally biased region" description="Polar residues" evidence="1">
    <location>
        <begin position="371"/>
        <end position="387"/>
    </location>
</feature>
<feature type="compositionally biased region" description="Low complexity" evidence="1">
    <location>
        <begin position="479"/>
        <end position="488"/>
    </location>
</feature>
<name>A0A836HWQ2_9TRYP</name>
<dbReference type="KEGG" id="phet:94289618"/>
<dbReference type="RefSeq" id="XP_067755780.1">
    <property type="nucleotide sequence ID" value="XM_067899541.1"/>
</dbReference>
<feature type="compositionally biased region" description="Polar residues" evidence="1">
    <location>
        <begin position="114"/>
        <end position="129"/>
    </location>
</feature>
<feature type="compositionally biased region" description="Low complexity" evidence="1">
    <location>
        <begin position="28"/>
        <end position="45"/>
    </location>
</feature>
<feature type="compositionally biased region" description="Polar residues" evidence="1">
    <location>
        <begin position="83"/>
        <end position="92"/>
    </location>
</feature>
<feature type="region of interest" description="Disordered" evidence="1">
    <location>
        <begin position="170"/>
        <end position="263"/>
    </location>
</feature>
<feature type="compositionally biased region" description="Polar residues" evidence="1">
    <location>
        <begin position="170"/>
        <end position="182"/>
    </location>
</feature>
<dbReference type="Proteomes" id="UP000674318">
    <property type="component" value="Chromosome 28"/>
</dbReference>
<dbReference type="AlphaFoldDB" id="A0A836HWQ2"/>
<feature type="region of interest" description="Disordered" evidence="1">
    <location>
        <begin position="371"/>
        <end position="393"/>
    </location>
</feature>
<proteinExistence type="predicted"/>
<keyword evidence="3" id="KW-1185">Reference proteome</keyword>
<feature type="compositionally biased region" description="Low complexity" evidence="1">
    <location>
        <begin position="202"/>
        <end position="229"/>
    </location>
</feature>
<evidence type="ECO:0000313" key="3">
    <source>
        <dbReference type="Proteomes" id="UP000674318"/>
    </source>
</evidence>
<protein>
    <submittedName>
        <fullName evidence="2">Uncharacterized protein</fullName>
    </submittedName>
</protein>
<feature type="region of interest" description="Disordered" evidence="1">
    <location>
        <begin position="74"/>
        <end position="102"/>
    </location>
</feature>
<dbReference type="EMBL" id="JAFJZO010000028">
    <property type="protein sequence ID" value="KAG5500446.1"/>
    <property type="molecule type" value="Genomic_DNA"/>
</dbReference>
<dbReference type="GeneID" id="94289618"/>
<feature type="region of interest" description="Disordered" evidence="1">
    <location>
        <begin position="28"/>
        <end position="54"/>
    </location>
</feature>
<accession>A0A836HWQ2</accession>
<feature type="compositionally biased region" description="Low complexity" evidence="1">
    <location>
        <begin position="530"/>
        <end position="552"/>
    </location>
</feature>
<dbReference type="OrthoDB" id="267863at2759"/>
<organism evidence="2 3">
    <name type="scientific">Porcisia hertigi</name>
    <dbReference type="NCBI Taxonomy" id="2761500"/>
    <lineage>
        <taxon>Eukaryota</taxon>
        <taxon>Discoba</taxon>
        <taxon>Euglenozoa</taxon>
        <taxon>Kinetoplastea</taxon>
        <taxon>Metakinetoplastina</taxon>
        <taxon>Trypanosomatida</taxon>
        <taxon>Trypanosomatidae</taxon>
        <taxon>Leishmaniinae</taxon>
        <taxon>Porcisia</taxon>
    </lineage>
</organism>
<evidence type="ECO:0000256" key="1">
    <source>
        <dbReference type="SAM" id="MobiDB-lite"/>
    </source>
</evidence>
<comment type="caution">
    <text evidence="2">The sequence shown here is derived from an EMBL/GenBank/DDBJ whole genome shotgun (WGS) entry which is preliminary data.</text>
</comment>
<feature type="region of interest" description="Disordered" evidence="1">
    <location>
        <begin position="114"/>
        <end position="140"/>
    </location>
</feature>
<sequence length="764" mass="79713">MYYHAPFDIANRSVSSAVHGACGASSAAASPPLPAFSGPPGDGSSRSGGGITVGEGLLNGRRLVVRVAAPPTASVTPAVSTPMNATGGTVATASRWPSGDNPPLNLDSGLHVNPSHSPTVKSPTSTTNAPAGMAGASSGYGKGIVRISELRRQGVLSVESGLRLATLPSSRPVTTAASNHSNGIADGAANLDTDIPSRDSVQAGTTAPRRTPRRGPAPQGAVVSSPLSSRRTRGGRGSATPGDSGHRRGRGGRSSRSRASADVTLREDGQLCDHRWYTARGRRCFVYDGRTYTGSSAHRMWEKVKEAARRRDLTQSQRAVTALHAAATPHSRTRTNTGPTYRTTLAPDAVSRLHQASARARSAAEHAFLSQQKALRSTSTSQKSTLEATAPVSTRVPDEWRTLMEELGVLSDNETEANAIGRAGQHSGVTGDPQLPQRTRSVLSHAAPPRCDAISANSTNAEGVIEISDSDATNEDTIGSDSGASGDSPPTISPAEGNTEAHHEGPITAKVRTAPPLEWPFTSYFSDVSSGWSSTSSPTQSPAHPSAPQPSRSPKRKRVKNEPTRVFADLSTKSTPARISSYHGVQVVEQGGWMYPVEVYTLQQQQQQQRKGEKVAQKLPSAVSFGPLRGVKSDCDPPSMACSAEDVPLADLYRDKVIACINTTPAEPSSHLVPPPVPLSSSNPPAGLTVVSGNGATVPARPSTVSGAIQPRLLSTSSARSIDAGKGAASAFLGADDNLDDFDTADLADMFVTGEEIGGVRYEF</sequence>
<feature type="region of interest" description="Disordered" evidence="1">
    <location>
        <begin position="530"/>
        <end position="564"/>
    </location>
</feature>
<evidence type="ECO:0000313" key="2">
    <source>
        <dbReference type="EMBL" id="KAG5500446.1"/>
    </source>
</evidence>
<reference evidence="2 3" key="1">
    <citation type="submission" date="2021-02" db="EMBL/GenBank/DDBJ databases">
        <title>Porcisia hertigi Genome sequencing and assembly.</title>
        <authorList>
            <person name="Almutairi H."/>
            <person name="Gatherer D."/>
        </authorList>
    </citation>
    <scope>NUCLEOTIDE SEQUENCE [LARGE SCALE GENOMIC DNA]</scope>
    <source>
        <strain evidence="2 3">C119</strain>
    </source>
</reference>
<feature type="region of interest" description="Disordered" evidence="1">
    <location>
        <begin position="422"/>
        <end position="504"/>
    </location>
</feature>
<feature type="compositionally biased region" description="Basic residues" evidence="1">
    <location>
        <begin position="247"/>
        <end position="256"/>
    </location>
</feature>
<gene>
    <name evidence="2" type="ORF">JKF63_03539</name>
</gene>